<organism evidence="2 3">
    <name type="scientific">Panicum virgatum</name>
    <name type="common">Blackwell switchgrass</name>
    <dbReference type="NCBI Taxonomy" id="38727"/>
    <lineage>
        <taxon>Eukaryota</taxon>
        <taxon>Viridiplantae</taxon>
        <taxon>Streptophyta</taxon>
        <taxon>Embryophyta</taxon>
        <taxon>Tracheophyta</taxon>
        <taxon>Spermatophyta</taxon>
        <taxon>Magnoliopsida</taxon>
        <taxon>Liliopsida</taxon>
        <taxon>Poales</taxon>
        <taxon>Poaceae</taxon>
        <taxon>PACMAD clade</taxon>
        <taxon>Panicoideae</taxon>
        <taxon>Panicodae</taxon>
        <taxon>Paniceae</taxon>
        <taxon>Panicinae</taxon>
        <taxon>Panicum</taxon>
        <taxon>Panicum sect. Hiantes</taxon>
    </lineage>
</organism>
<feature type="region of interest" description="Disordered" evidence="1">
    <location>
        <begin position="1"/>
        <end position="57"/>
    </location>
</feature>
<keyword evidence="3" id="KW-1185">Reference proteome</keyword>
<feature type="region of interest" description="Disordered" evidence="1">
    <location>
        <begin position="86"/>
        <end position="119"/>
    </location>
</feature>
<feature type="non-terminal residue" evidence="2">
    <location>
        <position position="154"/>
    </location>
</feature>
<evidence type="ECO:0000313" key="2">
    <source>
        <dbReference type="EMBL" id="KAG2576127.1"/>
    </source>
</evidence>
<evidence type="ECO:0000313" key="3">
    <source>
        <dbReference type="Proteomes" id="UP000823388"/>
    </source>
</evidence>
<dbReference type="AlphaFoldDB" id="A0A8T0QSN6"/>
<reference evidence="2" key="1">
    <citation type="submission" date="2020-05" db="EMBL/GenBank/DDBJ databases">
        <title>WGS assembly of Panicum virgatum.</title>
        <authorList>
            <person name="Lovell J.T."/>
            <person name="Jenkins J."/>
            <person name="Shu S."/>
            <person name="Juenger T.E."/>
            <person name="Schmutz J."/>
        </authorList>
    </citation>
    <scope>NUCLEOTIDE SEQUENCE</scope>
    <source>
        <strain evidence="2">AP13</strain>
    </source>
</reference>
<dbReference type="EMBL" id="CM029048">
    <property type="protein sequence ID" value="KAG2576127.1"/>
    <property type="molecule type" value="Genomic_DNA"/>
</dbReference>
<feature type="compositionally biased region" description="Basic residues" evidence="1">
    <location>
        <begin position="93"/>
        <end position="115"/>
    </location>
</feature>
<sequence length="154" mass="15992">MASDDDELLQDGAAVLEQEGEVPSVDGDGAEAELPEAGEEHGAGREGAPGSGWAVHEDELPGALGREELEAARELVPVRGQEGAWVRGGRGLGARRGRGTRRRGAGGRRGGHRRRGEGGVDALRQHARGAVHERGDGVVLHTGHGRHAGEGFAL</sequence>
<accession>A0A8T0QSN6</accession>
<evidence type="ECO:0000256" key="1">
    <source>
        <dbReference type="SAM" id="MobiDB-lite"/>
    </source>
</evidence>
<feature type="compositionally biased region" description="Acidic residues" evidence="1">
    <location>
        <begin position="28"/>
        <end position="37"/>
    </location>
</feature>
<gene>
    <name evidence="2" type="ORF">PVAP13_6NG007393</name>
</gene>
<comment type="caution">
    <text evidence="2">The sequence shown here is derived from an EMBL/GenBank/DDBJ whole genome shotgun (WGS) entry which is preliminary data.</text>
</comment>
<name>A0A8T0QSN6_PANVG</name>
<proteinExistence type="predicted"/>
<protein>
    <submittedName>
        <fullName evidence="2">Uncharacterized protein</fullName>
    </submittedName>
</protein>
<dbReference type="Proteomes" id="UP000823388">
    <property type="component" value="Chromosome 6N"/>
</dbReference>